<protein>
    <recommendedName>
        <fullName evidence="6">Putative lipoate-protein ligase A</fullName>
        <ecNumber evidence="5">6.3.1.20</ecNumber>
    </recommendedName>
</protein>
<evidence type="ECO:0000256" key="4">
    <source>
        <dbReference type="ARBA" id="ARBA00008242"/>
    </source>
</evidence>
<evidence type="ECO:0000256" key="3">
    <source>
        <dbReference type="ARBA" id="ARBA00005124"/>
    </source>
</evidence>
<comment type="function">
    <text evidence="1">Catalyzes both the ATP-dependent activation of exogenously supplied lipoate to lipoyl-AMP and the transfer of the activated lipoyl onto the lipoyl domains of lipoate-dependent enzymes.</text>
</comment>
<keyword evidence="7" id="KW-0436">Ligase</keyword>
<evidence type="ECO:0000259" key="11">
    <source>
        <dbReference type="PROSITE" id="PS51733"/>
    </source>
</evidence>
<organism evidence="12 13">
    <name type="scientific">Jimgerdemannia flammicorona</name>
    <dbReference type="NCBI Taxonomy" id="994334"/>
    <lineage>
        <taxon>Eukaryota</taxon>
        <taxon>Fungi</taxon>
        <taxon>Fungi incertae sedis</taxon>
        <taxon>Mucoromycota</taxon>
        <taxon>Mucoromycotina</taxon>
        <taxon>Endogonomycetes</taxon>
        <taxon>Endogonales</taxon>
        <taxon>Endogonaceae</taxon>
        <taxon>Jimgerdemannia</taxon>
    </lineage>
</organism>
<keyword evidence="8" id="KW-0547">Nucleotide-binding</keyword>
<dbReference type="EC" id="6.3.1.20" evidence="5"/>
<dbReference type="GO" id="GO:0016979">
    <property type="term" value="F:lipoate-protein ligase activity"/>
    <property type="evidence" value="ECO:0007669"/>
    <property type="project" value="UniProtKB-EC"/>
</dbReference>
<dbReference type="Pfam" id="PF10437">
    <property type="entry name" value="Lip_prot_lig_C"/>
    <property type="match status" value="1"/>
</dbReference>
<dbReference type="InterPro" id="IPR004143">
    <property type="entry name" value="BPL_LPL_catalytic"/>
</dbReference>
<sequence length="331" mass="36991">MQPSRSTTLPMPRFPQQDMGNSNYTIFIPRATFTRRTNVELVTRALLELDIPAYVTERYDIAVDGHKVSGSAYKLTNVRAYHHGTMLIDTKVELLKGALGSGKTGKVRGTERTGAASWTKWSRRASNPYAPKWPTYATTPTQSITSCFARPWQRSSTKSITRGRGSRCVFFRGVDRPFGFVPTSSTYLTSPAILSSSPTSNRQPIVIDDDNVHALPPRVTQVRDELHTWDWIYGQTPEFENEVEREFAWGRVTAHIKARHGHVIEALFTTLAPEQKTLVTAMSVALEGCKYADAGIDEAVAKIQIGMPELLDRDGQRVEEVAGWMKEVVGM</sequence>
<gene>
    <name evidence="12" type="ORF">BC938DRAFT_479449</name>
</gene>
<dbReference type="InterPro" id="IPR045864">
    <property type="entry name" value="aa-tRNA-synth_II/BPL/LPL"/>
</dbReference>
<dbReference type="InterPro" id="IPR019491">
    <property type="entry name" value="Lipoate_protein_ligase_C"/>
</dbReference>
<dbReference type="Proteomes" id="UP000274822">
    <property type="component" value="Unassembled WGS sequence"/>
</dbReference>
<evidence type="ECO:0000256" key="7">
    <source>
        <dbReference type="ARBA" id="ARBA00022598"/>
    </source>
</evidence>
<accession>A0A433QKT5</accession>
<comment type="similarity">
    <text evidence="4">Belongs to the LplA family.</text>
</comment>
<dbReference type="GO" id="GO:0017118">
    <property type="term" value="F:lipoyltransferase activity"/>
    <property type="evidence" value="ECO:0007669"/>
    <property type="project" value="TreeGrafter"/>
</dbReference>
<feature type="domain" description="BPL/LPL catalytic" evidence="11">
    <location>
        <begin position="1"/>
        <end position="133"/>
    </location>
</feature>
<proteinExistence type="inferred from homology"/>
<comment type="catalytic activity">
    <reaction evidence="10">
        <text>L-lysyl-[lipoyl-carrier protein] + (R)-lipoate + ATP = N(6)-[(R)-lipoyl]-L-lysyl-[lipoyl-carrier protein] + AMP + diphosphate + H(+)</text>
        <dbReference type="Rhea" id="RHEA:49288"/>
        <dbReference type="Rhea" id="RHEA-COMP:10500"/>
        <dbReference type="Rhea" id="RHEA-COMP:10502"/>
        <dbReference type="ChEBI" id="CHEBI:15378"/>
        <dbReference type="ChEBI" id="CHEBI:29969"/>
        <dbReference type="ChEBI" id="CHEBI:30616"/>
        <dbReference type="ChEBI" id="CHEBI:33019"/>
        <dbReference type="ChEBI" id="CHEBI:83088"/>
        <dbReference type="ChEBI" id="CHEBI:83099"/>
        <dbReference type="ChEBI" id="CHEBI:456215"/>
        <dbReference type="EC" id="6.3.1.20"/>
    </reaction>
</comment>
<dbReference type="Gene3D" id="3.30.390.50">
    <property type="entry name" value="CO dehydrogenase flavoprotein, C-terminal domain"/>
    <property type="match status" value="1"/>
</dbReference>
<dbReference type="PANTHER" id="PTHR12561">
    <property type="entry name" value="LIPOATE-PROTEIN LIGASE"/>
    <property type="match status" value="1"/>
</dbReference>
<evidence type="ECO:0000313" key="13">
    <source>
        <dbReference type="Proteomes" id="UP000274822"/>
    </source>
</evidence>
<dbReference type="AlphaFoldDB" id="A0A433QKT5"/>
<evidence type="ECO:0000313" key="12">
    <source>
        <dbReference type="EMBL" id="RUS30391.1"/>
    </source>
</evidence>
<dbReference type="Pfam" id="PF21948">
    <property type="entry name" value="LplA-B_cat"/>
    <property type="match status" value="1"/>
</dbReference>
<dbReference type="SUPFAM" id="SSF55681">
    <property type="entry name" value="Class II aaRS and biotin synthetases"/>
    <property type="match status" value="1"/>
</dbReference>
<comment type="pathway">
    <text evidence="3">Protein modification; protein lipoylation via exogenous pathway; protein N(6)-(lipoyl)lysine from lipoate: step 1/2.</text>
</comment>
<reference evidence="12 13" key="1">
    <citation type="journal article" date="2018" name="New Phytol.">
        <title>Phylogenomics of Endogonaceae and evolution of mycorrhizas within Mucoromycota.</title>
        <authorList>
            <person name="Chang Y."/>
            <person name="Desiro A."/>
            <person name="Na H."/>
            <person name="Sandor L."/>
            <person name="Lipzen A."/>
            <person name="Clum A."/>
            <person name="Barry K."/>
            <person name="Grigoriev I.V."/>
            <person name="Martin F.M."/>
            <person name="Stajich J.E."/>
            <person name="Smith M.E."/>
            <person name="Bonito G."/>
            <person name="Spatafora J.W."/>
        </authorList>
    </citation>
    <scope>NUCLEOTIDE SEQUENCE [LARGE SCALE GENOMIC DNA]</scope>
    <source>
        <strain evidence="12 13">AD002</strain>
    </source>
</reference>
<evidence type="ECO:0000256" key="5">
    <source>
        <dbReference type="ARBA" id="ARBA00012367"/>
    </source>
</evidence>
<evidence type="ECO:0000256" key="1">
    <source>
        <dbReference type="ARBA" id="ARBA00003253"/>
    </source>
</evidence>
<dbReference type="GO" id="GO:0009249">
    <property type="term" value="P:protein lipoylation"/>
    <property type="evidence" value="ECO:0007669"/>
    <property type="project" value="InterPro"/>
</dbReference>
<evidence type="ECO:0000256" key="6">
    <source>
        <dbReference type="ARBA" id="ARBA00015925"/>
    </source>
</evidence>
<evidence type="ECO:0000256" key="9">
    <source>
        <dbReference type="ARBA" id="ARBA00022840"/>
    </source>
</evidence>
<dbReference type="SUPFAM" id="SSF82649">
    <property type="entry name" value="SufE/NifU"/>
    <property type="match status" value="1"/>
</dbReference>
<evidence type="ECO:0000256" key="10">
    <source>
        <dbReference type="ARBA" id="ARBA00048037"/>
    </source>
</evidence>
<keyword evidence="9" id="KW-0067">ATP-binding</keyword>
<name>A0A433QKT5_9FUNG</name>
<dbReference type="UniPathway" id="UPA00537">
    <property type="reaction ID" value="UER00594"/>
</dbReference>
<dbReference type="InterPro" id="IPR004562">
    <property type="entry name" value="LipoylTrfase_LipoateP_Ligase"/>
</dbReference>
<dbReference type="GO" id="GO:0005739">
    <property type="term" value="C:mitochondrion"/>
    <property type="evidence" value="ECO:0007669"/>
    <property type="project" value="TreeGrafter"/>
</dbReference>
<evidence type="ECO:0000256" key="2">
    <source>
        <dbReference type="ARBA" id="ARBA00005085"/>
    </source>
</evidence>
<evidence type="ECO:0000256" key="8">
    <source>
        <dbReference type="ARBA" id="ARBA00022741"/>
    </source>
</evidence>
<dbReference type="GO" id="GO:0005524">
    <property type="term" value="F:ATP binding"/>
    <property type="evidence" value="ECO:0007669"/>
    <property type="project" value="UniProtKB-KW"/>
</dbReference>
<dbReference type="EMBL" id="RBNJ01003927">
    <property type="protein sequence ID" value="RUS30391.1"/>
    <property type="molecule type" value="Genomic_DNA"/>
</dbReference>
<keyword evidence="13" id="KW-1185">Reference proteome</keyword>
<dbReference type="Gene3D" id="3.30.930.10">
    <property type="entry name" value="Bira Bifunctional Protein, Domain 2"/>
    <property type="match status" value="1"/>
</dbReference>
<dbReference type="PROSITE" id="PS51733">
    <property type="entry name" value="BPL_LPL_CATALYTIC"/>
    <property type="match status" value="1"/>
</dbReference>
<dbReference type="PANTHER" id="PTHR12561:SF3">
    <property type="entry name" value="LIPOYLTRANSFERASE 1, MITOCHONDRIAL"/>
    <property type="match status" value="1"/>
</dbReference>
<comment type="pathway">
    <text evidence="2">Protein modification; protein lipoylation via exogenous pathway; protein N(6)-(lipoyl)lysine from lipoate: step 2/2.</text>
</comment>
<comment type="caution">
    <text evidence="12">The sequence shown here is derived from an EMBL/GenBank/DDBJ whole genome shotgun (WGS) entry which is preliminary data.</text>
</comment>